<dbReference type="AlphaFoldDB" id="B6ACE1"/>
<evidence type="ECO:0000313" key="1">
    <source>
        <dbReference type="EMBL" id="EEA06197.1"/>
    </source>
</evidence>
<dbReference type="OrthoDB" id="341555at2759"/>
<dbReference type="VEuPathDB" id="CryptoDB:CMU_019540"/>
<dbReference type="RefSeq" id="XP_002140546.1">
    <property type="nucleotide sequence ID" value="XM_002140510.1"/>
</dbReference>
<name>B6ACE1_CRYMR</name>
<protein>
    <submittedName>
        <fullName evidence="1">Uncharacterized protein</fullName>
    </submittedName>
</protein>
<proteinExistence type="predicted"/>
<dbReference type="GeneID" id="6995323"/>
<dbReference type="Proteomes" id="UP000001460">
    <property type="component" value="Unassembled WGS sequence"/>
</dbReference>
<dbReference type="EMBL" id="DS989728">
    <property type="protein sequence ID" value="EEA06197.1"/>
    <property type="molecule type" value="Genomic_DNA"/>
</dbReference>
<reference evidence="1" key="1">
    <citation type="submission" date="2008-06" db="EMBL/GenBank/DDBJ databases">
        <authorList>
            <person name="Lorenzi H."/>
            <person name="Inman J."/>
            <person name="Miller J."/>
            <person name="Schobel S."/>
            <person name="Amedeo P."/>
            <person name="Caler E.V."/>
            <person name="da Silva J."/>
        </authorList>
    </citation>
    <scope>NUCLEOTIDE SEQUENCE [LARGE SCALE GENOMIC DNA]</scope>
    <source>
        <strain evidence="1">RN66</strain>
    </source>
</reference>
<accession>B6ACE1</accession>
<sequence length="601" mass="67050">MIEIGLTRFFKFISIIILIKLSFKHIFAQSTANYRHDFGSSTNQGEFYGPRKNKDNYKPLPWPDKFPRLDLNITDILELHKMTNKPPEMEPILTSGSGSGKAPRVMQNLRPIEIRCPKGWYPWGPLCITEVSLGPRTECFGDYSRILSTLPGGESKQFSSYPGLCQTYKTIGPSMSCPTGMKLRLRYETETNSNTGEITPSVLSWACEGYSVIPYEPYNRGFCPSGYNPSFEGCKAFQIIPPTTSCPSDTEVTINENLFAFHGKIELECNIVTFTKGNIWCPKGFNLISPPEVLDKYEFGEIIPKELARELLFGKDPDNKDNQDVEFLFLNEYLGTKGNSANNTSLSDSDFKDVILDSGESSGDKQLHIETFDEGTKFTNKVIQSYIGTYNTTYLFSNSSNNISEEEFIENISLSLGNNPSLKIPNSNVTYNTTNFTDSEVNRSKSWIFNASNEIPRNHSPINIRHLQSVGGYFGLQQEFQNGGGGVGSIGAPSGIVSEIIEEAEMSYDEYVTESINQNQIPLFRAINKAQSSENFLRDPVCSVIVAVHAKNCTPLECKNSYIKHLNNILRNWAAIVLQSDPDLGSNLIPNGKDIPFTSAG</sequence>
<organism evidence="1 2">
    <name type="scientific">Cryptosporidium muris (strain RN66)</name>
    <dbReference type="NCBI Taxonomy" id="441375"/>
    <lineage>
        <taxon>Eukaryota</taxon>
        <taxon>Sar</taxon>
        <taxon>Alveolata</taxon>
        <taxon>Apicomplexa</taxon>
        <taxon>Conoidasida</taxon>
        <taxon>Coccidia</taxon>
        <taxon>Eucoccidiorida</taxon>
        <taxon>Eimeriorina</taxon>
        <taxon>Cryptosporidiidae</taxon>
        <taxon>Cryptosporidium</taxon>
    </lineage>
</organism>
<gene>
    <name evidence="1" type="ORF">CMU_019540</name>
</gene>
<evidence type="ECO:0000313" key="2">
    <source>
        <dbReference type="Proteomes" id="UP000001460"/>
    </source>
</evidence>
<keyword evidence="2" id="KW-1185">Reference proteome</keyword>